<feature type="transmembrane region" description="Helical" evidence="9">
    <location>
        <begin position="212"/>
        <end position="236"/>
    </location>
</feature>
<dbReference type="InterPro" id="IPR040435">
    <property type="entry name" value="Put_GPCR_Chromadorea"/>
</dbReference>
<keyword evidence="12" id="KW-1185">Reference proteome</keyword>
<keyword evidence="4 9" id="KW-1133">Transmembrane helix</keyword>
<evidence type="ECO:0000256" key="1">
    <source>
        <dbReference type="ARBA" id="ARBA00004651"/>
    </source>
</evidence>
<dbReference type="InterPro" id="IPR017452">
    <property type="entry name" value="GPCR_Rhodpsn_7TM"/>
</dbReference>
<keyword evidence="3 9" id="KW-0812">Transmembrane</keyword>
<dbReference type="Proteomes" id="UP000494206">
    <property type="component" value="Unassembled WGS sequence"/>
</dbReference>
<reference evidence="11 12" key="1">
    <citation type="submission" date="2020-04" db="EMBL/GenBank/DDBJ databases">
        <authorList>
            <person name="Laetsch R D."/>
            <person name="Stevens L."/>
            <person name="Kumar S."/>
            <person name="Blaxter L. M."/>
        </authorList>
    </citation>
    <scope>NUCLEOTIDE SEQUENCE [LARGE SCALE GENOMIC DNA]</scope>
</reference>
<keyword evidence="6 9" id="KW-0472">Membrane</keyword>
<protein>
    <recommendedName>
        <fullName evidence="10">G-protein coupled receptors family 1 profile domain-containing protein</fullName>
    </recommendedName>
</protein>
<evidence type="ECO:0000256" key="3">
    <source>
        <dbReference type="ARBA" id="ARBA00022692"/>
    </source>
</evidence>
<keyword evidence="2" id="KW-1003">Cell membrane</keyword>
<dbReference type="Gene3D" id="1.20.1070.10">
    <property type="entry name" value="Rhodopsin 7-helix transmembrane proteins"/>
    <property type="match status" value="1"/>
</dbReference>
<evidence type="ECO:0000256" key="7">
    <source>
        <dbReference type="ARBA" id="ARBA00023170"/>
    </source>
</evidence>
<feature type="transmembrane region" description="Helical" evidence="9">
    <location>
        <begin position="316"/>
        <end position="335"/>
    </location>
</feature>
<feature type="transmembrane region" description="Helical" evidence="9">
    <location>
        <begin position="127"/>
        <end position="158"/>
    </location>
</feature>
<proteinExistence type="predicted"/>
<dbReference type="GO" id="GO:0005886">
    <property type="term" value="C:plasma membrane"/>
    <property type="evidence" value="ECO:0007669"/>
    <property type="project" value="UniProtKB-SubCell"/>
</dbReference>
<evidence type="ECO:0000313" key="11">
    <source>
        <dbReference type="EMBL" id="CAB3402948.1"/>
    </source>
</evidence>
<dbReference type="PROSITE" id="PS50262">
    <property type="entry name" value="G_PROTEIN_RECEP_F1_2"/>
    <property type="match status" value="1"/>
</dbReference>
<evidence type="ECO:0000256" key="4">
    <source>
        <dbReference type="ARBA" id="ARBA00022989"/>
    </source>
</evidence>
<dbReference type="GO" id="GO:0004930">
    <property type="term" value="F:G protein-coupled receptor activity"/>
    <property type="evidence" value="ECO:0007669"/>
    <property type="project" value="UniProtKB-KW"/>
</dbReference>
<dbReference type="OrthoDB" id="5866823at2759"/>
<dbReference type="EMBL" id="CADEPM010000003">
    <property type="protein sequence ID" value="CAB3402948.1"/>
    <property type="molecule type" value="Genomic_DNA"/>
</dbReference>
<name>A0A8S1ENT1_9PELO</name>
<evidence type="ECO:0000256" key="8">
    <source>
        <dbReference type="ARBA" id="ARBA00023224"/>
    </source>
</evidence>
<evidence type="ECO:0000256" key="5">
    <source>
        <dbReference type="ARBA" id="ARBA00023040"/>
    </source>
</evidence>
<comment type="subcellular location">
    <subcellularLocation>
        <location evidence="1">Cell membrane</location>
        <topology evidence="1">Multi-pass membrane protein</topology>
    </subcellularLocation>
</comment>
<feature type="transmembrane region" description="Helical" evidence="9">
    <location>
        <begin position="170"/>
        <end position="192"/>
    </location>
</feature>
<organism evidence="11 12">
    <name type="scientific">Caenorhabditis bovis</name>
    <dbReference type="NCBI Taxonomy" id="2654633"/>
    <lineage>
        <taxon>Eukaryota</taxon>
        <taxon>Metazoa</taxon>
        <taxon>Ecdysozoa</taxon>
        <taxon>Nematoda</taxon>
        <taxon>Chromadorea</taxon>
        <taxon>Rhabditida</taxon>
        <taxon>Rhabditina</taxon>
        <taxon>Rhabditomorpha</taxon>
        <taxon>Rhabditoidea</taxon>
        <taxon>Rhabditidae</taxon>
        <taxon>Peloderinae</taxon>
        <taxon>Caenorhabditis</taxon>
    </lineage>
</organism>
<feature type="transmembrane region" description="Helical" evidence="9">
    <location>
        <begin position="52"/>
        <end position="75"/>
    </location>
</feature>
<accession>A0A8S1ENT1</accession>
<sequence>MSYDVIPLVFQNCSNIFRPNHDEKYANCSITGGEDPCFLLKELHRAKEYRTYFLAILPIILSVIACILNICYLILQIKCFRNEKSSFKKRQVFLISRSISTILANVLFYIVIIVWKSNGFMYTSAMIFILIGSVNFLSVTGTYIGLTILLYIAIAEILFYRRISLKHCCLILVSIWVLSIASSVCVGLWGATLFYPDTAPISCSYEHCQRPLAITIVVCLSVCYGTVLILYLAMLLRLRYLMKKSRAIQSRSNSSSMTALKRLSLNMITFAVGSVPILIVCIVALANLKDLSSLGEGDKSPCKTYLHSSLFVEVELLASIAAIVWLIGMIIDPAINTMADHKFRSVILKKVRIISLSLRRHSASKSTLSTDDLPKEQNNNCENEQ</sequence>
<keyword evidence="5" id="KW-0297">G-protein coupled receptor</keyword>
<evidence type="ECO:0000256" key="9">
    <source>
        <dbReference type="SAM" id="Phobius"/>
    </source>
</evidence>
<comment type="caution">
    <text evidence="11">The sequence shown here is derived from an EMBL/GenBank/DDBJ whole genome shotgun (WGS) entry which is preliminary data.</text>
</comment>
<evidence type="ECO:0000313" key="12">
    <source>
        <dbReference type="Proteomes" id="UP000494206"/>
    </source>
</evidence>
<gene>
    <name evidence="11" type="ORF">CBOVIS_LOCUS5481</name>
</gene>
<evidence type="ECO:0000259" key="10">
    <source>
        <dbReference type="PROSITE" id="PS50262"/>
    </source>
</evidence>
<feature type="transmembrane region" description="Helical" evidence="9">
    <location>
        <begin position="263"/>
        <end position="286"/>
    </location>
</feature>
<keyword evidence="7" id="KW-0675">Receptor</keyword>
<evidence type="ECO:0000256" key="2">
    <source>
        <dbReference type="ARBA" id="ARBA00022475"/>
    </source>
</evidence>
<evidence type="ECO:0000256" key="6">
    <source>
        <dbReference type="ARBA" id="ARBA00023136"/>
    </source>
</evidence>
<dbReference type="PANTHER" id="PTHR37441">
    <property type="entry name" value="PROTEIN CBG16518"/>
    <property type="match status" value="1"/>
</dbReference>
<dbReference type="SUPFAM" id="SSF81321">
    <property type="entry name" value="Family A G protein-coupled receptor-like"/>
    <property type="match status" value="1"/>
</dbReference>
<feature type="transmembrane region" description="Helical" evidence="9">
    <location>
        <begin position="95"/>
        <end position="115"/>
    </location>
</feature>
<feature type="domain" description="G-protein coupled receptors family 1 profile" evidence="10">
    <location>
        <begin position="68"/>
        <end position="336"/>
    </location>
</feature>
<dbReference type="AlphaFoldDB" id="A0A8S1ENT1"/>
<keyword evidence="8" id="KW-0807">Transducer</keyword>
<dbReference type="PANTHER" id="PTHR37441:SF4">
    <property type="entry name" value="G-PROTEIN COUPLED RECEPTORS FAMILY 1 PROFILE DOMAIN-CONTAINING PROTEIN"/>
    <property type="match status" value="1"/>
</dbReference>